<dbReference type="EMBL" id="APMM01000047">
    <property type="protein sequence ID" value="ENN95775.1"/>
    <property type="molecule type" value="Genomic_DNA"/>
</dbReference>
<sequence>MTGITENIKTLETKTRVIDVINSISKKKYNAMKMFLEGEEFKEAVVFGVYLWGNYVAQNIKNFCDKVYLVDIYEFLKDLIPNDNIEFLTLNDFKLKLIKDKINPDLVIDITGLGGIDPNFLKKFSPKIAIIEDPRGVFDPDIYELDNTYKRAYSINSEKVGILKTFRKAKISKTSGTMTLTIDTIVDASKEISSLDGVLYAIPNLKYYEGILFHNGNIKRFLLELSKPAIIISSINDVINEAEKIIENNLNLIYSFIDEL</sequence>
<organism evidence="1 2">
    <name type="scientific">Methanocaldococcus villosus KIN24-T80</name>
    <dbReference type="NCBI Taxonomy" id="1069083"/>
    <lineage>
        <taxon>Archaea</taxon>
        <taxon>Methanobacteriati</taxon>
        <taxon>Methanobacteriota</taxon>
        <taxon>Methanomada group</taxon>
        <taxon>Methanococci</taxon>
        <taxon>Methanococcales</taxon>
        <taxon>Methanocaldococcaceae</taxon>
        <taxon>Methanocaldococcus</taxon>
    </lineage>
</organism>
<proteinExistence type="predicted"/>
<dbReference type="Proteomes" id="UP000053695">
    <property type="component" value="Unassembled WGS sequence"/>
</dbReference>
<protein>
    <submittedName>
        <fullName evidence="1">Uncharacterized protein</fullName>
    </submittedName>
</protein>
<reference evidence="1 2" key="1">
    <citation type="journal article" date="2013" name="Genome Announc.">
        <title>Draft Genome Sequence of a Highly Flagellated, Fast-Swimming Archaeon, Methanocaldococcus villosus Strain KIN24-T80 (DSM 22612).</title>
        <authorList>
            <person name="Thennarasu S."/>
            <person name="Polireddy D."/>
            <person name="Antony A."/>
            <person name="Yada M.R."/>
            <person name="Algarawi S."/>
            <person name="Sivakumar N."/>
        </authorList>
    </citation>
    <scope>NUCLEOTIDE SEQUENCE [LARGE SCALE GENOMIC DNA]</scope>
    <source>
        <strain evidence="1 2">KIN24-T80</strain>
    </source>
</reference>
<comment type="caution">
    <text evidence="1">The sequence shown here is derived from an EMBL/GenBank/DDBJ whole genome shotgun (WGS) entry which is preliminary data.</text>
</comment>
<name>N6VPG1_9EURY</name>
<dbReference type="STRING" id="1069083.GCA_000371805_00573"/>
<gene>
    <name evidence="1" type="ORF">J422_05933</name>
</gene>
<keyword evidence="2" id="KW-1185">Reference proteome</keyword>
<evidence type="ECO:0000313" key="1">
    <source>
        <dbReference type="EMBL" id="ENN95775.1"/>
    </source>
</evidence>
<accession>N6VPG1</accession>
<dbReference type="InterPro" id="IPR009573">
    <property type="entry name" value="HcgC"/>
</dbReference>
<evidence type="ECO:0000313" key="2">
    <source>
        <dbReference type="Proteomes" id="UP000053695"/>
    </source>
</evidence>
<dbReference type="AlphaFoldDB" id="N6VPG1"/>
<dbReference type="Pfam" id="PF06690">
    <property type="entry name" value="HcgC"/>
    <property type="match status" value="1"/>
</dbReference>
<dbReference type="PATRIC" id="fig|1069083.5.peg.1155"/>